<evidence type="ECO:0000259" key="10">
    <source>
        <dbReference type="PROSITE" id="PS50109"/>
    </source>
</evidence>
<dbReference type="SUPFAM" id="SSF55874">
    <property type="entry name" value="ATPase domain of HSP90 chaperone/DNA topoisomerase II/histidine kinase"/>
    <property type="match status" value="1"/>
</dbReference>
<dbReference type="SUPFAM" id="SSF47384">
    <property type="entry name" value="Homodimeric domain of signal transducing histidine kinase"/>
    <property type="match status" value="1"/>
</dbReference>
<dbReference type="eggNOG" id="COG2205">
    <property type="taxonomic scope" value="Bacteria"/>
</dbReference>
<comment type="catalytic activity">
    <reaction evidence="1">
        <text>ATP + protein L-histidine = ADP + protein N-phospho-L-histidine.</text>
        <dbReference type="EC" id="2.7.13.3"/>
    </reaction>
</comment>
<keyword evidence="5" id="KW-0418">Kinase</keyword>
<feature type="domain" description="Histidine kinase" evidence="10">
    <location>
        <begin position="311"/>
        <end position="535"/>
    </location>
</feature>
<keyword evidence="3" id="KW-0597">Phosphoprotein</keyword>
<keyword evidence="6" id="KW-0902">Two-component regulatory system</keyword>
<dbReference type="InterPro" id="IPR003594">
    <property type="entry name" value="HATPase_dom"/>
</dbReference>
<feature type="signal peptide" evidence="9">
    <location>
        <begin position="1"/>
        <end position="25"/>
    </location>
</feature>
<reference evidence="11 12" key="1">
    <citation type="journal article" date="2014" name="Genome Announc.">
        <title>Genome Sequence and Methylome of Soil Bacterium Gemmatirosa kalamazoonensis KBS708T, a Member of the Rarely Cultivated Gemmatimonadetes Phylum.</title>
        <authorList>
            <person name="Debruyn J.M."/>
            <person name="Radosevich M."/>
            <person name="Wommack K.E."/>
            <person name="Polson S.W."/>
            <person name="Hauser L.J."/>
            <person name="Fawaz M.N."/>
            <person name="Korlach J."/>
            <person name="Tsai Y.C."/>
        </authorList>
    </citation>
    <scope>NUCLEOTIDE SEQUENCE [LARGE SCALE GENOMIC DNA]</scope>
    <source>
        <strain evidence="11 12">KBS708</strain>
    </source>
</reference>
<dbReference type="Pfam" id="PF02518">
    <property type="entry name" value="HATPase_c"/>
    <property type="match status" value="1"/>
</dbReference>
<organism evidence="11 12">
    <name type="scientific">Gemmatirosa kalamazoonensis</name>
    <dbReference type="NCBI Taxonomy" id="861299"/>
    <lineage>
        <taxon>Bacteria</taxon>
        <taxon>Pseudomonadati</taxon>
        <taxon>Gemmatimonadota</taxon>
        <taxon>Gemmatimonadia</taxon>
        <taxon>Gemmatimonadales</taxon>
        <taxon>Gemmatimonadaceae</taxon>
        <taxon>Gemmatirosa</taxon>
    </lineage>
</organism>
<accession>W0R9U5</accession>
<dbReference type="InterPro" id="IPR004358">
    <property type="entry name" value="Sig_transdc_His_kin-like_C"/>
</dbReference>
<feature type="region of interest" description="Disordered" evidence="7">
    <location>
        <begin position="533"/>
        <end position="556"/>
    </location>
</feature>
<dbReference type="STRING" id="861299.J421_0342"/>
<dbReference type="GO" id="GO:0005524">
    <property type="term" value="F:ATP binding"/>
    <property type="evidence" value="ECO:0007669"/>
    <property type="project" value="UniProtKB-KW"/>
</dbReference>
<feature type="transmembrane region" description="Helical" evidence="8">
    <location>
        <begin position="274"/>
        <end position="295"/>
    </location>
</feature>
<dbReference type="SMART" id="SM00388">
    <property type="entry name" value="HisKA"/>
    <property type="match status" value="1"/>
</dbReference>
<name>W0R9U5_9BACT</name>
<proteinExistence type="predicted"/>
<dbReference type="OrthoDB" id="9804645at2"/>
<dbReference type="PRINTS" id="PR00344">
    <property type="entry name" value="BCTRLSENSOR"/>
</dbReference>
<keyword evidence="8" id="KW-1133">Transmembrane helix</keyword>
<keyword evidence="9" id="KW-0732">Signal</keyword>
<dbReference type="SMART" id="SM00387">
    <property type="entry name" value="HATPase_c"/>
    <property type="match status" value="1"/>
</dbReference>
<sequence length="556" mass="56776">MKTAALRAPQLMLLLLATLAVAALAAIEAEGDVGAHRATAERAMRDYLAVAGRDAVDAVADAATAEATVALAPAAGPRASSPYDLLPPPEVLARPTATPLACPTDGATAFARLDLRDGTLAATGAPGRDSTLARWLHDTLTAVVTNGEARAATPGGMPVGIVFGRGPGPGAGRAVVYGVKRAPFDAPIAVYGVVTCAAALGPALVARAASANAALAPTLADSLLVLTAGDDGVGHEDAAAPVARARVGGLEVRAWAGPGAQRRLVVRRGSGPRLALLGVLAAVTASLAFLALAQLGREQDLVRLRADFTSSVSHELRTPLAQILLYGETLALGRARSDGERRAAAETIVREARRLMQMVENVLHVARAERRANGVSPNTLALAPLVGEVAAGFAPLAAAASATVLVALPGALSVRAEAGALRQVLLNLLDNAVRYGPPGQVVRVGGAYAARGAVRLWVDDQGPGVPPRDRERIFAPFVRLARDRVARDHGEASRPGSGLGLAVVRDLVALHGGRVWVEDAPGGGARFVVELPNGDVPDGEVPDGEVPNGDLARGRA</sequence>
<protein>
    <recommendedName>
        <fullName evidence="2">histidine kinase</fullName>
        <ecNumber evidence="2">2.7.13.3</ecNumber>
    </recommendedName>
</protein>
<keyword evidence="12" id="KW-1185">Reference proteome</keyword>
<dbReference type="PROSITE" id="PS50109">
    <property type="entry name" value="HIS_KIN"/>
    <property type="match status" value="1"/>
</dbReference>
<evidence type="ECO:0000313" key="12">
    <source>
        <dbReference type="Proteomes" id="UP000019151"/>
    </source>
</evidence>
<dbReference type="RefSeq" id="WP_025409434.1">
    <property type="nucleotide sequence ID" value="NZ_CP007128.1"/>
</dbReference>
<evidence type="ECO:0000256" key="4">
    <source>
        <dbReference type="ARBA" id="ARBA00022679"/>
    </source>
</evidence>
<evidence type="ECO:0000256" key="5">
    <source>
        <dbReference type="ARBA" id="ARBA00022777"/>
    </source>
</evidence>
<dbReference type="Proteomes" id="UP000019151">
    <property type="component" value="Chromosome"/>
</dbReference>
<dbReference type="InterPro" id="IPR005467">
    <property type="entry name" value="His_kinase_dom"/>
</dbReference>
<evidence type="ECO:0000256" key="1">
    <source>
        <dbReference type="ARBA" id="ARBA00000085"/>
    </source>
</evidence>
<evidence type="ECO:0000256" key="3">
    <source>
        <dbReference type="ARBA" id="ARBA00022553"/>
    </source>
</evidence>
<keyword evidence="4" id="KW-0808">Transferase</keyword>
<dbReference type="EC" id="2.7.13.3" evidence="2"/>
<dbReference type="PANTHER" id="PTHR43711">
    <property type="entry name" value="TWO-COMPONENT HISTIDINE KINASE"/>
    <property type="match status" value="1"/>
</dbReference>
<keyword evidence="11" id="KW-0067">ATP-binding</keyword>
<dbReference type="InParanoid" id="W0R9U5"/>
<evidence type="ECO:0000256" key="8">
    <source>
        <dbReference type="SAM" id="Phobius"/>
    </source>
</evidence>
<keyword evidence="8" id="KW-0472">Membrane</keyword>
<dbReference type="InterPro" id="IPR003661">
    <property type="entry name" value="HisK_dim/P_dom"/>
</dbReference>
<dbReference type="AlphaFoldDB" id="W0R9U5"/>
<evidence type="ECO:0000256" key="2">
    <source>
        <dbReference type="ARBA" id="ARBA00012438"/>
    </source>
</evidence>
<dbReference type="PANTHER" id="PTHR43711:SF1">
    <property type="entry name" value="HISTIDINE KINASE 1"/>
    <property type="match status" value="1"/>
</dbReference>
<evidence type="ECO:0000256" key="9">
    <source>
        <dbReference type="SAM" id="SignalP"/>
    </source>
</evidence>
<dbReference type="Gene3D" id="3.30.565.10">
    <property type="entry name" value="Histidine kinase-like ATPase, C-terminal domain"/>
    <property type="match status" value="1"/>
</dbReference>
<evidence type="ECO:0000256" key="7">
    <source>
        <dbReference type="SAM" id="MobiDB-lite"/>
    </source>
</evidence>
<dbReference type="KEGG" id="gba:J421_0342"/>
<dbReference type="InterPro" id="IPR036097">
    <property type="entry name" value="HisK_dim/P_sf"/>
</dbReference>
<dbReference type="EMBL" id="CP007128">
    <property type="protein sequence ID" value="AHG87879.1"/>
    <property type="molecule type" value="Genomic_DNA"/>
</dbReference>
<gene>
    <name evidence="11" type="ORF">J421_0342</name>
</gene>
<evidence type="ECO:0000256" key="6">
    <source>
        <dbReference type="ARBA" id="ARBA00023012"/>
    </source>
</evidence>
<dbReference type="HOGENOM" id="CLU_489800_0_0_0"/>
<keyword evidence="8" id="KW-0812">Transmembrane</keyword>
<dbReference type="InterPro" id="IPR036890">
    <property type="entry name" value="HATPase_C_sf"/>
</dbReference>
<keyword evidence="11" id="KW-0547">Nucleotide-binding</keyword>
<dbReference type="Gene3D" id="1.10.287.130">
    <property type="match status" value="1"/>
</dbReference>
<dbReference type="GO" id="GO:0000155">
    <property type="term" value="F:phosphorelay sensor kinase activity"/>
    <property type="evidence" value="ECO:0007669"/>
    <property type="project" value="InterPro"/>
</dbReference>
<dbReference type="CDD" id="cd00075">
    <property type="entry name" value="HATPase"/>
    <property type="match status" value="1"/>
</dbReference>
<dbReference type="InterPro" id="IPR050736">
    <property type="entry name" value="Sensor_HK_Regulatory"/>
</dbReference>
<feature type="chain" id="PRO_5004794707" description="histidine kinase" evidence="9">
    <location>
        <begin position="26"/>
        <end position="556"/>
    </location>
</feature>
<evidence type="ECO:0000313" key="11">
    <source>
        <dbReference type="EMBL" id="AHG87879.1"/>
    </source>
</evidence>
<dbReference type="CDD" id="cd00082">
    <property type="entry name" value="HisKA"/>
    <property type="match status" value="1"/>
</dbReference>
<dbReference type="Pfam" id="PF00512">
    <property type="entry name" value="HisKA"/>
    <property type="match status" value="1"/>
</dbReference>